<evidence type="ECO:0000313" key="3">
    <source>
        <dbReference type="EMBL" id="MBU5490007.1"/>
    </source>
</evidence>
<keyword evidence="2" id="KW-1133">Transmembrane helix</keyword>
<feature type="transmembrane region" description="Helical" evidence="2">
    <location>
        <begin position="106"/>
        <end position="128"/>
    </location>
</feature>
<evidence type="ECO:0000256" key="1">
    <source>
        <dbReference type="SAM" id="MobiDB-lite"/>
    </source>
</evidence>
<feature type="compositionally biased region" description="Basic and acidic residues" evidence="1">
    <location>
        <begin position="88"/>
        <end position="99"/>
    </location>
</feature>
<reference evidence="3 4" key="1">
    <citation type="submission" date="2021-06" db="EMBL/GenBank/DDBJ databases">
        <authorList>
            <person name="Sun Q."/>
            <person name="Li D."/>
        </authorList>
    </citation>
    <scope>NUCLEOTIDE SEQUENCE [LARGE SCALE GENOMIC DNA]</scope>
    <source>
        <strain evidence="3 4">MSJd-7</strain>
    </source>
</reference>
<evidence type="ECO:0000313" key="4">
    <source>
        <dbReference type="Proteomes" id="UP000783588"/>
    </source>
</evidence>
<feature type="region of interest" description="Disordered" evidence="1">
    <location>
        <begin position="283"/>
        <end position="302"/>
    </location>
</feature>
<feature type="region of interest" description="Disordered" evidence="1">
    <location>
        <begin position="46"/>
        <end position="99"/>
    </location>
</feature>
<keyword evidence="2" id="KW-0812">Transmembrane</keyword>
<evidence type="ECO:0008006" key="5">
    <source>
        <dbReference type="Google" id="ProtNLM"/>
    </source>
</evidence>
<keyword evidence="4" id="KW-1185">Reference proteome</keyword>
<proteinExistence type="predicted"/>
<gene>
    <name evidence="3" type="ORF">KQI75_05130</name>
</gene>
<name>A0ABS6EQM7_9FIRM</name>
<dbReference type="EMBL" id="JAHLQI010000002">
    <property type="protein sequence ID" value="MBU5490007.1"/>
    <property type="molecule type" value="Genomic_DNA"/>
</dbReference>
<comment type="caution">
    <text evidence="3">The sequence shown here is derived from an EMBL/GenBank/DDBJ whole genome shotgun (WGS) entry which is preliminary data.</text>
</comment>
<organism evidence="3 4">
    <name type="scientific">Butyricicoccus intestinisimiae</name>
    <dbReference type="NCBI Taxonomy" id="2841509"/>
    <lineage>
        <taxon>Bacteria</taxon>
        <taxon>Bacillati</taxon>
        <taxon>Bacillota</taxon>
        <taxon>Clostridia</taxon>
        <taxon>Eubacteriales</taxon>
        <taxon>Butyricicoccaceae</taxon>
        <taxon>Butyricicoccus</taxon>
    </lineage>
</organism>
<evidence type="ECO:0000256" key="2">
    <source>
        <dbReference type="SAM" id="Phobius"/>
    </source>
</evidence>
<dbReference type="Proteomes" id="UP000783588">
    <property type="component" value="Unassembled WGS sequence"/>
</dbReference>
<accession>A0ABS6EQM7</accession>
<feature type="compositionally biased region" description="Basic and acidic residues" evidence="1">
    <location>
        <begin position="52"/>
        <end position="80"/>
    </location>
</feature>
<protein>
    <recommendedName>
        <fullName evidence="5">Zinc ribbon domain-containing protein</fullName>
    </recommendedName>
</protein>
<sequence>MRCPYCGVNYTDGERQCPICGKRAPLNAPKKKKTIDFGISRESKEANYTAKSTERKQTYRDSSDAFQDIPKREQKEKPDAESAWQRAARGEHSHGNPLEPKKKNGCGIGCLIAVIVFIVISILGSLSFDFASNTQEELENVIDSVLEETDGSHTDDTYQAVDMPSILNGIWKNSDASLSLTIDNGVVAWKNADGSFTTDSPTLYQLHLTEDNILDYLSEDLQEKYPLSQYTYYDLTCWGTDDSDDDDEHYIEMILFVPQDAAQLYSFDYYDCDTYKTNTMTKGGVRSKQVGDPSAVPAEQST</sequence>
<keyword evidence="2" id="KW-0472">Membrane</keyword>
<dbReference type="RefSeq" id="WP_216469655.1">
    <property type="nucleotide sequence ID" value="NZ_JAHLQI010000002.1"/>
</dbReference>